<dbReference type="Pfam" id="PF19081">
    <property type="entry name" value="Ig_7"/>
    <property type="match status" value="1"/>
</dbReference>
<keyword evidence="1" id="KW-0732">Signal</keyword>
<feature type="domain" description="C-type lectin" evidence="2">
    <location>
        <begin position="144"/>
        <end position="269"/>
    </location>
</feature>
<keyword evidence="4" id="KW-1185">Reference proteome</keyword>
<dbReference type="InterPro" id="IPR044023">
    <property type="entry name" value="Ig_7"/>
</dbReference>
<evidence type="ECO:0000313" key="3">
    <source>
        <dbReference type="EMBL" id="SDH97590.1"/>
    </source>
</evidence>
<dbReference type="AlphaFoldDB" id="A0A1G8GTI0"/>
<dbReference type="NCBIfam" id="TIGR04131">
    <property type="entry name" value="Bac_Flav_CTERM"/>
    <property type="match status" value="1"/>
</dbReference>
<dbReference type="InterPro" id="IPR034007">
    <property type="entry name" value="CTLD_bac"/>
</dbReference>
<dbReference type="InterPro" id="IPR016186">
    <property type="entry name" value="C-type_lectin-like/link_sf"/>
</dbReference>
<feature type="chain" id="PRO_5011643867" evidence="1">
    <location>
        <begin position="23"/>
        <end position="812"/>
    </location>
</feature>
<dbReference type="Proteomes" id="UP000199492">
    <property type="component" value="Unassembled WGS sequence"/>
</dbReference>
<accession>A0A1G8GTI0</accession>
<organism evidence="3 4">
    <name type="scientific">Winogradskyella thalassocola</name>
    <dbReference type="NCBI Taxonomy" id="262004"/>
    <lineage>
        <taxon>Bacteria</taxon>
        <taxon>Pseudomonadati</taxon>
        <taxon>Bacteroidota</taxon>
        <taxon>Flavobacteriia</taxon>
        <taxon>Flavobacteriales</taxon>
        <taxon>Flavobacteriaceae</taxon>
        <taxon>Winogradskyella</taxon>
    </lineage>
</organism>
<evidence type="ECO:0000256" key="1">
    <source>
        <dbReference type="SAM" id="SignalP"/>
    </source>
</evidence>
<dbReference type="Pfam" id="PF13585">
    <property type="entry name" value="CHU_C"/>
    <property type="match status" value="1"/>
</dbReference>
<dbReference type="OrthoDB" id="9765926at2"/>
<dbReference type="EMBL" id="FNCZ01000006">
    <property type="protein sequence ID" value="SDH97590.1"/>
    <property type="molecule type" value="Genomic_DNA"/>
</dbReference>
<evidence type="ECO:0000313" key="4">
    <source>
        <dbReference type="Proteomes" id="UP000199492"/>
    </source>
</evidence>
<gene>
    <name evidence="3" type="ORF">SAMN04489796_10622</name>
</gene>
<dbReference type="InterPro" id="IPR026341">
    <property type="entry name" value="T9SS_type_B"/>
</dbReference>
<dbReference type="InterPro" id="IPR001304">
    <property type="entry name" value="C-type_lectin-like"/>
</dbReference>
<dbReference type="Gene3D" id="3.10.100.10">
    <property type="entry name" value="Mannose-Binding Protein A, subunit A"/>
    <property type="match status" value="1"/>
</dbReference>
<evidence type="ECO:0000259" key="2">
    <source>
        <dbReference type="PROSITE" id="PS50041"/>
    </source>
</evidence>
<reference evidence="4" key="1">
    <citation type="submission" date="2016-10" db="EMBL/GenBank/DDBJ databases">
        <authorList>
            <person name="Varghese N."/>
            <person name="Submissions S."/>
        </authorList>
    </citation>
    <scope>NUCLEOTIDE SEQUENCE [LARGE SCALE GENOMIC DNA]</scope>
    <source>
        <strain evidence="4">DSM 15363</strain>
    </source>
</reference>
<feature type="signal peptide" evidence="1">
    <location>
        <begin position="1"/>
        <end position="22"/>
    </location>
</feature>
<dbReference type="InterPro" id="IPR016187">
    <property type="entry name" value="CTDL_fold"/>
</dbReference>
<protein>
    <submittedName>
        <fullName evidence="3">Gliding motility-associated C-terminal domain-containing protein</fullName>
    </submittedName>
</protein>
<name>A0A1G8GTI0_9FLAO</name>
<dbReference type="SUPFAM" id="SSF56436">
    <property type="entry name" value="C-type lectin-like"/>
    <property type="match status" value="1"/>
</dbReference>
<dbReference type="RefSeq" id="WP_092468956.1">
    <property type="nucleotide sequence ID" value="NZ_FNCZ01000006.1"/>
</dbReference>
<dbReference type="STRING" id="262004.SAMN04489796_10622"/>
<proteinExistence type="predicted"/>
<dbReference type="CDD" id="cd03603">
    <property type="entry name" value="CLECT_VCBS"/>
    <property type="match status" value="1"/>
</dbReference>
<sequence>MKRIKYCIFILCLWLCHCYGFSQNLPPEINVSGGQVYCPQSQVPIVTSVSITDPNPEDTSLSEIFVQISEGYQNGQDTLELIGVNPNITSSWNASEGILTLSGPATFAEFDNAIENVVFQTTQTTFTQDRQFSINLGDANYLPSTGHYYFYVSDSGITWTEARDAAATQTYFGLQGYLATLTSEEESQLAGEQSAGAGWIGGSDAETEGTWKWVTGPEAGTVFWQGSVNGNAPNNAFSFWNYNEPNNAGNEDYAHITDSSVGILGAWNDLANTGDTNVSSAYHPQGYIVEYGGLPNEPDISLSASSTLVMPRVLNNDITVCGTGTFILYAGASTPDVWWYETPSSTTPIHVGSIYDVQINTTTTYWLLPIVQGCTTNLERYPITVTINEIPNVNDITISQCEDEVMDGLSNFNLSAYNDIIVNGGLTNLEVRFFESMDFSIPINDDNYTNISNNQVVYAQVRNTSTNCSATAEVVLSVNTNVSNYALLIECDNLDETGLVSFDLTLAESQILNSLASDVIVLGYYETYSDALLQENELNTNFTNTEAYNQTIFARLEQNGSCYSITEVVLNVENLPNLLQDESIYYCLNSFPETVTLEGGIVNDIPNNFYYNWSTGETTMTIEVNEPGTYTVEVTKPFGCTNTRTITVLPSDTATFETIEITDLTENNTISVLVSGDGDYVYALDEENGIYQDSNTFENVPAGIHSVYVKDLKADCGIVAMDISVLGFPKFFTPNGDTVNDTWQVKGFTSELSATVRIEIFNRYGKLVAIINSTNQNWDGTSNGELLPTDDYWFVSEFLDGRTFKGHFTLKR</sequence>
<dbReference type="PROSITE" id="PS50041">
    <property type="entry name" value="C_TYPE_LECTIN_2"/>
    <property type="match status" value="1"/>
</dbReference>